<evidence type="ECO:0000313" key="11">
    <source>
        <dbReference type="Proteomes" id="UP000557509"/>
    </source>
</evidence>
<evidence type="ECO:0000256" key="7">
    <source>
        <dbReference type="ARBA" id="ARBA00023212"/>
    </source>
</evidence>
<name>A0A7J6K1M8_TOXGO</name>
<feature type="compositionally biased region" description="Acidic residues" evidence="9">
    <location>
        <begin position="1756"/>
        <end position="1765"/>
    </location>
</feature>
<proteinExistence type="predicted"/>
<evidence type="ECO:0000313" key="10">
    <source>
        <dbReference type="EMBL" id="KAF4640271.1"/>
    </source>
</evidence>
<feature type="region of interest" description="Disordered" evidence="9">
    <location>
        <begin position="61"/>
        <end position="122"/>
    </location>
</feature>
<dbReference type="GO" id="GO:0031514">
    <property type="term" value="C:motile cilium"/>
    <property type="evidence" value="ECO:0007669"/>
    <property type="project" value="UniProtKB-SubCell"/>
</dbReference>
<feature type="compositionally biased region" description="Basic and acidic residues" evidence="9">
    <location>
        <begin position="1375"/>
        <end position="1390"/>
    </location>
</feature>
<protein>
    <submittedName>
        <fullName evidence="10">MORN repeat-containing protein</fullName>
    </submittedName>
</protein>
<feature type="region of interest" description="Disordered" evidence="9">
    <location>
        <begin position="548"/>
        <end position="593"/>
    </location>
</feature>
<dbReference type="SMART" id="SM00698">
    <property type="entry name" value="MORN"/>
    <property type="match status" value="8"/>
</dbReference>
<keyword evidence="11" id="KW-1185">Reference proteome</keyword>
<organism evidence="10 11">
    <name type="scientific">Toxoplasma gondii</name>
    <dbReference type="NCBI Taxonomy" id="5811"/>
    <lineage>
        <taxon>Eukaryota</taxon>
        <taxon>Sar</taxon>
        <taxon>Alveolata</taxon>
        <taxon>Apicomplexa</taxon>
        <taxon>Conoidasida</taxon>
        <taxon>Coccidia</taxon>
        <taxon>Eucoccidiorida</taxon>
        <taxon>Eimeriorina</taxon>
        <taxon>Sarcocystidae</taxon>
        <taxon>Toxoplasma</taxon>
    </lineage>
</organism>
<feature type="compositionally biased region" description="Basic and acidic residues" evidence="9">
    <location>
        <begin position="1466"/>
        <end position="1480"/>
    </location>
</feature>
<dbReference type="GO" id="GO:0005930">
    <property type="term" value="C:axoneme"/>
    <property type="evidence" value="ECO:0007669"/>
    <property type="project" value="UniProtKB-SubCell"/>
</dbReference>
<keyword evidence="8" id="KW-0966">Cell projection</keyword>
<feature type="region of interest" description="Disordered" evidence="9">
    <location>
        <begin position="1084"/>
        <end position="1212"/>
    </location>
</feature>
<keyword evidence="7" id="KW-0206">Cytoskeleton</keyword>
<accession>A0A7J6K1M8</accession>
<dbReference type="EMBL" id="JAAUHK010000195">
    <property type="protein sequence ID" value="KAF4640271.1"/>
    <property type="molecule type" value="Genomic_DNA"/>
</dbReference>
<feature type="compositionally biased region" description="Low complexity" evidence="9">
    <location>
        <begin position="1285"/>
        <end position="1306"/>
    </location>
</feature>
<feature type="compositionally biased region" description="Low complexity" evidence="9">
    <location>
        <begin position="936"/>
        <end position="951"/>
    </location>
</feature>
<feature type="compositionally biased region" description="Low complexity" evidence="9">
    <location>
        <begin position="1087"/>
        <end position="1108"/>
    </location>
</feature>
<dbReference type="SUPFAM" id="SSF82185">
    <property type="entry name" value="Histone H3 K4-specific methyltransferase SET7/9 N-terminal domain"/>
    <property type="match status" value="1"/>
</dbReference>
<evidence type="ECO:0000256" key="4">
    <source>
        <dbReference type="ARBA" id="ARBA00022737"/>
    </source>
</evidence>
<reference evidence="10 11" key="1">
    <citation type="submission" date="2020-03" db="EMBL/GenBank/DDBJ databases">
        <title>Genome sequence of Toxoplasma gondii RH-88 strain.</title>
        <authorList>
            <person name="Lorenzi H.A."/>
            <person name="Venepally P."/>
            <person name="Rozenberg A."/>
            <person name="Sibley D."/>
        </authorList>
    </citation>
    <scope>NUCLEOTIDE SEQUENCE [LARGE SCALE GENOMIC DNA]</scope>
    <source>
        <strain evidence="10 11">RH-88</strain>
    </source>
</reference>
<feature type="compositionally biased region" description="Basic and acidic residues" evidence="9">
    <location>
        <begin position="579"/>
        <end position="593"/>
    </location>
</feature>
<gene>
    <name evidence="10" type="ORF">TGRH88_041960</name>
</gene>
<evidence type="ECO:0000256" key="1">
    <source>
        <dbReference type="ARBA" id="ARBA00004230"/>
    </source>
</evidence>
<dbReference type="PANTHER" id="PTHR46613">
    <property type="entry name" value="RADIAL SPOKE HEAD 10 HOMOLOG B-RELATED"/>
    <property type="match status" value="1"/>
</dbReference>
<comment type="caution">
    <text evidence="10">The sequence shown here is derived from an EMBL/GenBank/DDBJ whole genome shotgun (WGS) entry which is preliminary data.</text>
</comment>
<dbReference type="Gene3D" id="2.20.110.10">
    <property type="entry name" value="Histone H3 K4-specific methyltransferase SET7/9 N-terminal domain"/>
    <property type="match status" value="3"/>
</dbReference>
<feature type="region of interest" description="Disordered" evidence="9">
    <location>
        <begin position="1275"/>
        <end position="1484"/>
    </location>
</feature>
<keyword evidence="4" id="KW-0677">Repeat</keyword>
<dbReference type="PANTHER" id="PTHR46613:SF1">
    <property type="entry name" value="RADIAL SPOKE HEAD 10 HOMOLOG B-RELATED"/>
    <property type="match status" value="1"/>
</dbReference>
<keyword evidence="5" id="KW-0282">Flagellum</keyword>
<sequence>MATLPHQEGDFRPSVVPSKMTSPLFPSAEVFWKFTSMKVAQSLLAPTRHRSLLRRLRTAAPLPDTPCDEAADDVSQTEEKQKSPLDLPSPHRKKEAESAGQTLRESNPQFPRDKVSGLNIGGDDPVLKTPAVPLCKSQTEGIAGSLGKEETTVECAGLKADEELCRGQESKPGEEEKEGRIEEEDHVKQLVAEVRLGNVIFTGVVTSRETGINVINDKGEARFLAPGPPGEQARETVLLQYKGDFRSSTLEGEGQFTWQDGSVYNGQVLRGKRHGFGILTSPDGEKEYRGMWKDGQRNGQGTLRYDREGICEYTGMWVNNLRQGWGRQRYRRGVYEGQWKAGVRHGVGRMEWTDLHIQYAGQWRDGVPDGWGVQSWTQENSAERCAESDEDVADGQLRLNRYEGWFKNGVREGFGIFWYASGSRYEGYWRSSKKHGRAQYVNEAGCVHEAVFENDRVVCVSERFTDLESGLHSKSPLSLSSVNVSKKPFFPLPSSFGTSCTSLSPTPKATPVQRNLFFSTMVASSSASMLVSLDDIFLLEMLRTPPPQRLLATGNSRNTMGKPSRNPVAAQESSGAPGDARRRRDGGDKRRTTCDTEFKVLNPLSPQEATDRALCGTYKWILRNLKTLRRTYALYRRIACFPGQDPLSMSFLQFWILAADARLLTADRPLSRILRALEVATQFAPTPSECLNFAKTKSPSVALDSSSRSEPLGDGPVTHTPSTDTSKNCFSLEPTNDAFRSLGTGGPHESVCSGDSRCPLENGRGFPPLAGCTVASGASGYDGNASAGTSGNLHLSSAISDTAFNTSQPAMSSLSSRDRSTLAQPPRGTPNHCDVVEQRPLLLSSFLRALVLLAQDQLLHEEAVNANAATLVTSPWCPAPRKSVDVALSSFTVSLLQFYETCSSNVGGGSRKESLSNPTMKRNSSMCSRSGRKRSSSLASRRSSLSRKMASPQTFKSPSLDAFKPFTDPEILQAFAPLRPFFARRFAFVPPDAGPSFKCELEKASKTKKQPPGESDFEEYVEASRHPVSSALTNDTVDTFPAATMSRGPRMTGSVYLQEFLLMLRNSRRWGLLISSAETEAAKQILPAEPSAPTTEEEQPSPSTEHSTLQPADSEKTAGASGGPFQPSRAQRTSPLSEAPGVVGRCEKSRRRLSVTAGSPDAKTKGQNARLAPAGAESEPAAPPEETEGPADSRSPGTPGTEAKDKCAEEKRQTPIPLRSLLCDAFKGASLAVTPVEVLYFLFHFLPEFHDQENALATFQELREEKRKKRLERAATNLPSNEILSPSLSVAPPPSSGSSPPRGNPGFEECPVPSRAEAFPAPGALGPNANSVASDAKRNGRNTKLRSPINSRPAAGRRGPGPDTSSPSSPSQSSKRGEKDEGKLRSENSRRRSGPRVTITNVPQVIVEESAPDLSTGTPRVDLNDRLDRLDGSAKAYATTGMARDDTNDDGEEQGNKHTGPQPTLRDGDNTSIRGKEENNHGMSYCRGKETTLKHHGAGGTLCWPRPFATRAIEKSYRKLLRKILGKRSASWTELVYREVTVIEVMMVLLKIVEFKTPPCLAAQLSLPFRLSILVGAIAQHELTQETCVSTSTKTQRCWPVLSLRDHPQVALLTLVSSQDPSELPMHFPPVISAPPEQLSRTTVERDSEKAPLSPSSHVVRSPALGATAARGPQQSSHTSGPAPPEALLFSAPAQSPTSPDKPGVSASGAAEGKKDFSNAFFWESFDSVPSLPRICEGKECGSFTVLDAPLLWATSDEDDAQEGNDSDRENEPSDTE</sequence>
<feature type="region of interest" description="Disordered" evidence="9">
    <location>
        <begin position="701"/>
        <end position="727"/>
    </location>
</feature>
<comment type="subcellular location">
    <subcellularLocation>
        <location evidence="1">Cell projection</location>
        <location evidence="1">Cilium</location>
        <location evidence="1">Flagellum</location>
    </subcellularLocation>
    <subcellularLocation>
        <location evidence="2">Cytoplasm</location>
        <location evidence="2">Cytoskeleton</location>
        <location evidence="2">Cilium axoneme</location>
    </subcellularLocation>
</comment>
<evidence type="ECO:0000256" key="8">
    <source>
        <dbReference type="ARBA" id="ARBA00023273"/>
    </source>
</evidence>
<feature type="compositionally biased region" description="Low complexity" evidence="9">
    <location>
        <begin position="1361"/>
        <end position="1374"/>
    </location>
</feature>
<dbReference type="InterPro" id="IPR003409">
    <property type="entry name" value="MORN"/>
</dbReference>
<feature type="compositionally biased region" description="Basic and acidic residues" evidence="9">
    <location>
        <begin position="1422"/>
        <end position="1432"/>
    </location>
</feature>
<dbReference type="Pfam" id="PF02493">
    <property type="entry name" value="MORN"/>
    <property type="match status" value="8"/>
</dbReference>
<evidence type="ECO:0000256" key="6">
    <source>
        <dbReference type="ARBA" id="ARBA00023069"/>
    </source>
</evidence>
<dbReference type="Proteomes" id="UP000557509">
    <property type="component" value="Unassembled WGS sequence"/>
</dbReference>
<feature type="compositionally biased region" description="Acidic residues" evidence="9">
    <location>
        <begin position="66"/>
        <end position="76"/>
    </location>
</feature>
<feature type="compositionally biased region" description="Basic and acidic residues" evidence="9">
    <location>
        <begin position="1766"/>
        <end position="1777"/>
    </location>
</feature>
<keyword evidence="3" id="KW-0963">Cytoplasm</keyword>
<feature type="region of interest" description="Disordered" evidence="9">
    <location>
        <begin position="1626"/>
        <end position="1711"/>
    </location>
</feature>
<keyword evidence="6" id="KW-0969">Cilium</keyword>
<evidence type="ECO:0000256" key="2">
    <source>
        <dbReference type="ARBA" id="ARBA00004430"/>
    </source>
</evidence>
<feature type="region of interest" description="Disordered" evidence="9">
    <location>
        <begin position="1754"/>
        <end position="1777"/>
    </location>
</feature>
<feature type="compositionally biased region" description="Polar residues" evidence="9">
    <location>
        <begin position="99"/>
        <end position="109"/>
    </location>
</feature>
<evidence type="ECO:0000256" key="3">
    <source>
        <dbReference type="ARBA" id="ARBA00022490"/>
    </source>
</evidence>
<feature type="region of interest" description="Disordered" evidence="9">
    <location>
        <begin position="1004"/>
        <end position="1026"/>
    </location>
</feature>
<feature type="compositionally biased region" description="Basic and acidic residues" evidence="9">
    <location>
        <begin position="1202"/>
        <end position="1212"/>
    </location>
</feature>
<feature type="region of interest" description="Disordered" evidence="9">
    <location>
        <begin position="905"/>
        <end position="961"/>
    </location>
</feature>
<evidence type="ECO:0000256" key="9">
    <source>
        <dbReference type="SAM" id="MobiDB-lite"/>
    </source>
</evidence>
<evidence type="ECO:0000256" key="5">
    <source>
        <dbReference type="ARBA" id="ARBA00022846"/>
    </source>
</evidence>
<feature type="region of interest" description="Disordered" evidence="9">
    <location>
        <begin position="807"/>
        <end position="832"/>
    </location>
</feature>
<dbReference type="VEuPathDB" id="ToxoDB:TGME49_500040"/>